<dbReference type="PANTHER" id="PTHR33164:SF101">
    <property type="entry name" value="TRANSCRIPTIONAL REPRESSOR MPRA"/>
    <property type="match status" value="1"/>
</dbReference>
<protein>
    <recommendedName>
        <fullName evidence="4">HTH marR-type domain-containing protein</fullName>
    </recommendedName>
</protein>
<dbReference type="GO" id="GO:0003700">
    <property type="term" value="F:DNA-binding transcription factor activity"/>
    <property type="evidence" value="ECO:0007669"/>
    <property type="project" value="InterPro"/>
</dbReference>
<dbReference type="SMART" id="SM00347">
    <property type="entry name" value="HTH_MARR"/>
    <property type="match status" value="1"/>
</dbReference>
<dbReference type="InterPro" id="IPR036390">
    <property type="entry name" value="WH_DNA-bd_sf"/>
</dbReference>
<keyword evidence="1" id="KW-0805">Transcription regulation</keyword>
<dbReference type="STRING" id="29343.CCDG5_0935"/>
<dbReference type="InterPro" id="IPR039422">
    <property type="entry name" value="MarR/SlyA-like"/>
</dbReference>
<feature type="domain" description="HTH marR-type" evidence="4">
    <location>
        <begin position="10"/>
        <end position="154"/>
    </location>
</feature>
<evidence type="ECO:0000256" key="1">
    <source>
        <dbReference type="ARBA" id="ARBA00023015"/>
    </source>
</evidence>
<keyword evidence="6" id="KW-1185">Reference proteome</keyword>
<dbReference type="KEGG" id="ccel:CCDG5_0935"/>
<dbReference type="InterPro" id="IPR023187">
    <property type="entry name" value="Tscrpt_reg_MarR-type_CS"/>
</dbReference>
<dbReference type="Pfam" id="PF01047">
    <property type="entry name" value="MarR"/>
    <property type="match status" value="1"/>
</dbReference>
<dbReference type="SUPFAM" id="SSF46785">
    <property type="entry name" value="Winged helix' DNA-binding domain"/>
    <property type="match status" value="1"/>
</dbReference>
<keyword evidence="3" id="KW-0804">Transcription</keyword>
<evidence type="ECO:0000256" key="2">
    <source>
        <dbReference type="ARBA" id="ARBA00023125"/>
    </source>
</evidence>
<dbReference type="Proteomes" id="UP000032431">
    <property type="component" value="Chromosome I"/>
</dbReference>
<dbReference type="GO" id="GO:0003677">
    <property type="term" value="F:DNA binding"/>
    <property type="evidence" value="ECO:0007669"/>
    <property type="project" value="UniProtKB-KW"/>
</dbReference>
<reference evidence="6" key="1">
    <citation type="submission" date="2014-07" db="EMBL/GenBank/DDBJ databases">
        <authorList>
            <person name="Wibberg D."/>
        </authorList>
    </citation>
    <scope>NUCLEOTIDE SEQUENCE [LARGE SCALE GENOMIC DNA]</scope>
    <source>
        <strain evidence="6">DG5</strain>
    </source>
</reference>
<organism evidence="5 6">
    <name type="scientific">[Clostridium] cellulosi</name>
    <dbReference type="NCBI Taxonomy" id="29343"/>
    <lineage>
        <taxon>Bacteria</taxon>
        <taxon>Bacillati</taxon>
        <taxon>Bacillota</taxon>
        <taxon>Clostridia</taxon>
        <taxon>Eubacteriales</taxon>
        <taxon>Oscillospiraceae</taxon>
        <taxon>Oscillospiraceae incertae sedis</taxon>
    </lineage>
</organism>
<dbReference type="GO" id="GO:0006950">
    <property type="term" value="P:response to stress"/>
    <property type="evidence" value="ECO:0007669"/>
    <property type="project" value="TreeGrafter"/>
</dbReference>
<evidence type="ECO:0000313" key="5">
    <source>
        <dbReference type="EMBL" id="CDZ24054.1"/>
    </source>
</evidence>
<dbReference type="AlphaFoldDB" id="A0A078KSF5"/>
<dbReference type="PRINTS" id="PR00598">
    <property type="entry name" value="HTHMARR"/>
</dbReference>
<dbReference type="PROSITE" id="PS01117">
    <property type="entry name" value="HTH_MARR_1"/>
    <property type="match status" value="1"/>
</dbReference>
<evidence type="ECO:0000256" key="3">
    <source>
        <dbReference type="ARBA" id="ARBA00023163"/>
    </source>
</evidence>
<dbReference type="PANTHER" id="PTHR33164">
    <property type="entry name" value="TRANSCRIPTIONAL REGULATOR, MARR FAMILY"/>
    <property type="match status" value="1"/>
</dbReference>
<evidence type="ECO:0000259" key="4">
    <source>
        <dbReference type="PROSITE" id="PS50995"/>
    </source>
</evidence>
<evidence type="ECO:0000313" key="6">
    <source>
        <dbReference type="Proteomes" id="UP000032431"/>
    </source>
</evidence>
<dbReference type="InterPro" id="IPR036388">
    <property type="entry name" value="WH-like_DNA-bd_sf"/>
</dbReference>
<name>A0A078KSF5_9FIRM</name>
<accession>A0A078KSF5</accession>
<sequence>MPSAVSEETEEKLAQAFLQFYHLNRFTCSRDSDDLNQGKSCLRFREYLLLFYLKYYKKYSKCEKGMTASELSELMKVKPPTINPMLLNLENKGLISRQTDKKDRRYIRIELTQAGLELIEKMEASFKKKFHDLACYLGDEKSRMLAELVNEVYAFLVSRHSNKG</sequence>
<dbReference type="EMBL" id="LM995447">
    <property type="protein sequence ID" value="CDZ24054.1"/>
    <property type="molecule type" value="Genomic_DNA"/>
</dbReference>
<keyword evidence="2" id="KW-0238">DNA-binding</keyword>
<dbReference type="PROSITE" id="PS50995">
    <property type="entry name" value="HTH_MARR_2"/>
    <property type="match status" value="1"/>
</dbReference>
<dbReference type="PATRIC" id="fig|29343.3.peg.987"/>
<dbReference type="HOGENOM" id="CLU_083287_12_3_9"/>
<gene>
    <name evidence="5" type="ORF">CCDG5_0935</name>
</gene>
<dbReference type="OrthoDB" id="5461037at2"/>
<proteinExistence type="predicted"/>
<dbReference type="Gene3D" id="1.10.10.10">
    <property type="entry name" value="Winged helix-like DNA-binding domain superfamily/Winged helix DNA-binding domain"/>
    <property type="match status" value="1"/>
</dbReference>
<dbReference type="InterPro" id="IPR000835">
    <property type="entry name" value="HTH_MarR-typ"/>
</dbReference>